<comment type="caution">
    <text evidence="3">The sequence shown here is derived from an EMBL/GenBank/DDBJ whole genome shotgun (WGS) entry which is preliminary data.</text>
</comment>
<proteinExistence type="predicted"/>
<evidence type="ECO:0000256" key="1">
    <source>
        <dbReference type="SAM" id="SignalP"/>
    </source>
</evidence>
<dbReference type="PANTHER" id="PTHR46534">
    <property type="entry name" value="IGGFC_BINDING DOMAIN-CONTAINING PROTEIN"/>
    <property type="match status" value="1"/>
</dbReference>
<reference evidence="4" key="1">
    <citation type="journal article" date="2019" name="Int. J. Syst. Evol. Microbiol.">
        <title>The Global Catalogue of Microorganisms (GCM) 10K type strain sequencing project: providing services to taxonomists for standard genome sequencing and annotation.</title>
        <authorList>
            <consortium name="The Broad Institute Genomics Platform"/>
            <consortium name="The Broad Institute Genome Sequencing Center for Infectious Disease"/>
            <person name="Wu L."/>
            <person name="Ma J."/>
        </authorList>
    </citation>
    <scope>NUCLEOTIDE SEQUENCE [LARGE SCALE GENOMIC DNA]</scope>
    <source>
        <strain evidence="4">JCM 17919</strain>
    </source>
</reference>
<feature type="signal peptide" evidence="1">
    <location>
        <begin position="1"/>
        <end position="16"/>
    </location>
</feature>
<dbReference type="PANTHER" id="PTHR46534:SF1">
    <property type="entry name" value="IGGFC-BINDING PROTEIN N-TERMINAL DOMAIN-CONTAINING PROTEIN"/>
    <property type="match status" value="1"/>
</dbReference>
<dbReference type="Pfam" id="PF17517">
    <property type="entry name" value="IgGFc_binding"/>
    <property type="match status" value="1"/>
</dbReference>
<sequence length="689" mass="72378">MLLAAALMAGSLPARAQQLSNRGRDFWVGYGHHQYMEPGQNNSQEMVLYLSAEQAANVTVTIKGASTTSVLNYSIPANSTITTAAIPKQGSTDARLVSPPVAFGGNGGEGIFARSIRIQSDVPIVAYAHIYATVSSGATLLLPSDAWSYSYTSMNSEQVNAGGPAFSWLYVVAKEDSTVVQIMPSVATRLGKPAGQTFTVTLNKGEIYQLLGQADASGNGGQLTGSTVRSVTNSLGARHPIAVFSGSSRTQGETACGATSGRDNDIQQSLPANAWGTRYLTAPFSAATASTLLPASSQTSVYKIVPRWPNTTVRRNGTILTPTSPTGWYSFTSNQPELIESDQPVMVGQFMSGGSACNAGSVGDPEMIFLTPLDQGIRSARFFRNNSQAIAANYVTVILPAAGLASLRIDGSAALDHSYDHPRLPGYKVAIKGWTAAQASVQIQSDSAFTALTYGLGSAESYGYNVGMLVRNLDAQSALRTATGTVTTNTTVRAGEAFRFALQSPLRLGSITWRASAVPGLSPVTDNTVSNPVPADSVIINGRTWYTFLSDSSYTPSLTGNYTVPVGYAHPLLEGTQSDTLAFPLTVIAGVATALNDLRPVDPAAFDAANLSLSPNPARTEVRIRFTGRHSGQLSATLISKVGAATGRSISFTGNTATLDVGGLASGTYILVLRDARTGRSVQRQLIKL</sequence>
<dbReference type="EMBL" id="BAABGY010000006">
    <property type="protein sequence ID" value="GAA4325746.1"/>
    <property type="molecule type" value="Genomic_DNA"/>
</dbReference>
<dbReference type="Proteomes" id="UP001501725">
    <property type="component" value="Unassembled WGS sequence"/>
</dbReference>
<keyword evidence="1" id="KW-0732">Signal</keyword>
<gene>
    <name evidence="3" type="ORF">GCM10023184_13920</name>
</gene>
<dbReference type="InterPro" id="IPR035234">
    <property type="entry name" value="IgGFc-bd_N"/>
</dbReference>
<name>A0ABP8GJZ1_9BACT</name>
<evidence type="ECO:0000313" key="3">
    <source>
        <dbReference type="EMBL" id="GAA4325746.1"/>
    </source>
</evidence>
<accession>A0ABP8GJZ1</accession>
<dbReference type="RefSeq" id="WP_345254574.1">
    <property type="nucleotide sequence ID" value="NZ_BAABGY010000006.1"/>
</dbReference>
<feature type="chain" id="PRO_5047048577" description="IgGFc-binding protein N-terminal domain-containing protein" evidence="1">
    <location>
        <begin position="17"/>
        <end position="689"/>
    </location>
</feature>
<keyword evidence="4" id="KW-1185">Reference proteome</keyword>
<organism evidence="3 4">
    <name type="scientific">Flaviaesturariibacter amylovorans</name>
    <dbReference type="NCBI Taxonomy" id="1084520"/>
    <lineage>
        <taxon>Bacteria</taxon>
        <taxon>Pseudomonadati</taxon>
        <taxon>Bacteroidota</taxon>
        <taxon>Chitinophagia</taxon>
        <taxon>Chitinophagales</taxon>
        <taxon>Chitinophagaceae</taxon>
        <taxon>Flaviaestuariibacter</taxon>
    </lineage>
</organism>
<evidence type="ECO:0000259" key="2">
    <source>
        <dbReference type="Pfam" id="PF17517"/>
    </source>
</evidence>
<protein>
    <recommendedName>
        <fullName evidence="2">IgGFc-binding protein N-terminal domain-containing protein</fullName>
    </recommendedName>
</protein>
<evidence type="ECO:0000313" key="4">
    <source>
        <dbReference type="Proteomes" id="UP001501725"/>
    </source>
</evidence>
<feature type="domain" description="IgGFc-binding protein N-terminal" evidence="2">
    <location>
        <begin position="138"/>
        <end position="455"/>
    </location>
</feature>